<dbReference type="AlphaFoldDB" id="A0A366XR53"/>
<organism evidence="3 4">
    <name type="scientific">Bacillus taeanensis</name>
    <dbReference type="NCBI Taxonomy" id="273032"/>
    <lineage>
        <taxon>Bacteria</taxon>
        <taxon>Bacillati</taxon>
        <taxon>Bacillota</taxon>
        <taxon>Bacilli</taxon>
        <taxon>Bacillales</taxon>
        <taxon>Bacillaceae</taxon>
        <taxon>Bacillus</taxon>
    </lineage>
</organism>
<proteinExistence type="predicted"/>
<dbReference type="PROSITE" id="PS51257">
    <property type="entry name" value="PROKAR_LIPOPROTEIN"/>
    <property type="match status" value="1"/>
</dbReference>
<dbReference type="Proteomes" id="UP000253314">
    <property type="component" value="Unassembled WGS sequence"/>
</dbReference>
<evidence type="ECO:0000256" key="2">
    <source>
        <dbReference type="SAM" id="SignalP"/>
    </source>
</evidence>
<name>A0A366XR53_9BACI</name>
<dbReference type="RefSeq" id="WP_113807520.1">
    <property type="nucleotide sequence ID" value="NZ_QOCW01000024.1"/>
</dbReference>
<evidence type="ECO:0000256" key="1">
    <source>
        <dbReference type="SAM" id="Coils"/>
    </source>
</evidence>
<keyword evidence="2" id="KW-0732">Signal</keyword>
<feature type="coiled-coil region" evidence="1">
    <location>
        <begin position="31"/>
        <end position="91"/>
    </location>
</feature>
<keyword evidence="4" id="KW-1185">Reference proteome</keyword>
<feature type="chain" id="PRO_5016619811" description="SH3 domain-containing protein" evidence="2">
    <location>
        <begin position="21"/>
        <end position="177"/>
    </location>
</feature>
<keyword evidence="1" id="KW-0175">Coiled coil</keyword>
<evidence type="ECO:0000313" key="3">
    <source>
        <dbReference type="EMBL" id="RBW68186.1"/>
    </source>
</evidence>
<sequence>MKRFLTSLLIVSALAGCSEAEDVSQDGEEAVDTIENEGEQAAEEIGDALEETEEAAEDFANDIEQSTEEVIAGMDEELQKAEEEIDAALIGEGESAVVTEDAYAAVTEETYDEMFDYIETNDYDGIEEMKTNNDVVLMKKGTEVMVMDRVSLRAHVEASDGTTGYLPVKLLEPTAAE</sequence>
<reference evidence="3 4" key="1">
    <citation type="submission" date="2018-07" db="EMBL/GenBank/DDBJ databases">
        <title>Lottiidibacillus patelloidae gen. nov., sp. nov., isolated from the intestinal tract of a marine limpet and the reclassification of B. taeanensis BH030017T, B. algicola KMM 3737T and B. hwajinpoensis SW-72T as genus Lottiidibacillus.</title>
        <authorList>
            <person name="Liu R."/>
            <person name="Huang Z."/>
        </authorList>
    </citation>
    <scope>NUCLEOTIDE SEQUENCE [LARGE SCALE GENOMIC DNA]</scope>
    <source>
        <strain evidence="3 4">BH030017</strain>
    </source>
</reference>
<evidence type="ECO:0008006" key="5">
    <source>
        <dbReference type="Google" id="ProtNLM"/>
    </source>
</evidence>
<protein>
    <recommendedName>
        <fullName evidence="5">SH3 domain-containing protein</fullName>
    </recommendedName>
</protein>
<evidence type="ECO:0000313" key="4">
    <source>
        <dbReference type="Proteomes" id="UP000253314"/>
    </source>
</evidence>
<comment type="caution">
    <text evidence="3">The sequence shown here is derived from an EMBL/GenBank/DDBJ whole genome shotgun (WGS) entry which is preliminary data.</text>
</comment>
<accession>A0A366XR53</accession>
<dbReference type="EMBL" id="QOCW01000024">
    <property type="protein sequence ID" value="RBW68186.1"/>
    <property type="molecule type" value="Genomic_DNA"/>
</dbReference>
<feature type="signal peptide" evidence="2">
    <location>
        <begin position="1"/>
        <end position="20"/>
    </location>
</feature>
<gene>
    <name evidence="3" type="ORF">DS031_18395</name>
</gene>